<reference evidence="2 3" key="1">
    <citation type="journal article" date="2022" name="Front. Microbiol.">
        <title>Identification and characterization of a novel class of self-sufficient cytochrome P450 hydroxylase involved in cyclohexanecarboxylate degradation in Paraburkholderia terrae strain KU-64.</title>
        <authorList>
            <person name="Yamamoto T."/>
            <person name="Hasegawa Y."/>
            <person name="Iwaki H."/>
        </authorList>
    </citation>
    <scope>NUCLEOTIDE SEQUENCE [LARGE SCALE GENOMIC DNA]</scope>
    <source>
        <strain evidence="2 3">KU-64</strain>
    </source>
</reference>
<dbReference type="Proteomes" id="UP001319874">
    <property type="component" value="Chromosome 2"/>
</dbReference>
<evidence type="ECO:0000256" key="1">
    <source>
        <dbReference type="SAM" id="MobiDB-lite"/>
    </source>
</evidence>
<dbReference type="Pfam" id="PF11373">
    <property type="entry name" value="DUF3175"/>
    <property type="match status" value="1"/>
</dbReference>
<keyword evidence="3" id="KW-1185">Reference proteome</keyword>
<feature type="region of interest" description="Disordered" evidence="1">
    <location>
        <begin position="118"/>
        <end position="145"/>
    </location>
</feature>
<organism evidence="2 3">
    <name type="scientific">Paraburkholderia terrae</name>
    <dbReference type="NCBI Taxonomy" id="311230"/>
    <lineage>
        <taxon>Bacteria</taxon>
        <taxon>Pseudomonadati</taxon>
        <taxon>Pseudomonadota</taxon>
        <taxon>Betaproteobacteria</taxon>
        <taxon>Burkholderiales</taxon>
        <taxon>Burkholderiaceae</taxon>
        <taxon>Paraburkholderia</taxon>
    </lineage>
</organism>
<gene>
    <name evidence="2" type="ORF">PTKU64_57120</name>
</gene>
<evidence type="ECO:0000313" key="2">
    <source>
        <dbReference type="EMBL" id="BCZ82037.1"/>
    </source>
</evidence>
<feature type="compositionally biased region" description="Basic residues" evidence="1">
    <location>
        <begin position="26"/>
        <end position="35"/>
    </location>
</feature>
<protein>
    <recommendedName>
        <fullName evidence="4">DUF3175 domain-containing protein</fullName>
    </recommendedName>
</protein>
<feature type="region of interest" description="Disordered" evidence="1">
    <location>
        <begin position="1"/>
        <end position="62"/>
    </location>
</feature>
<proteinExistence type="predicted"/>
<evidence type="ECO:0000313" key="3">
    <source>
        <dbReference type="Proteomes" id="UP001319874"/>
    </source>
</evidence>
<feature type="compositionally biased region" description="Low complexity" evidence="1">
    <location>
        <begin position="36"/>
        <end position="54"/>
    </location>
</feature>
<dbReference type="EMBL" id="AP024956">
    <property type="protein sequence ID" value="BCZ82037.1"/>
    <property type="molecule type" value="Genomic_DNA"/>
</dbReference>
<feature type="compositionally biased region" description="Basic and acidic residues" evidence="1">
    <location>
        <begin position="128"/>
        <end position="145"/>
    </location>
</feature>
<dbReference type="InterPro" id="IPR021513">
    <property type="entry name" value="Phage_RSL1_Orf186"/>
</dbReference>
<sequence>MASTSKRNGTSRAKKSTTAHVSTRARGGRPPRQRHSQASAAHRARKAASSGSGKNSKYWSHHVMETSDAMDIEKDIFRTGTADEIAQSLKRSSTRSKRRKGTPYQSAMSMLNFYINRAGRNLPKSRKSTLEQAKRKLREAFGRAP</sequence>
<feature type="compositionally biased region" description="Polar residues" evidence="1">
    <location>
        <begin position="1"/>
        <end position="11"/>
    </location>
</feature>
<accession>A0ABM7TU67</accession>
<evidence type="ECO:0008006" key="4">
    <source>
        <dbReference type="Google" id="ProtNLM"/>
    </source>
</evidence>
<name>A0ABM7TU67_9BURK</name>